<organism evidence="1 2">
    <name type="scientific">Ogataea philodendri</name>
    <dbReference type="NCBI Taxonomy" id="1378263"/>
    <lineage>
        <taxon>Eukaryota</taxon>
        <taxon>Fungi</taxon>
        <taxon>Dikarya</taxon>
        <taxon>Ascomycota</taxon>
        <taxon>Saccharomycotina</taxon>
        <taxon>Pichiomycetes</taxon>
        <taxon>Pichiales</taxon>
        <taxon>Pichiaceae</taxon>
        <taxon>Ogataea</taxon>
    </lineage>
</organism>
<dbReference type="RefSeq" id="XP_046064081.1">
    <property type="nucleotide sequence ID" value="XM_046201904.1"/>
</dbReference>
<proteinExistence type="predicted"/>
<dbReference type="EMBL" id="JAEUBE010000087">
    <property type="protein sequence ID" value="KAH3670656.1"/>
    <property type="molecule type" value="Genomic_DNA"/>
</dbReference>
<dbReference type="GeneID" id="70233139"/>
<dbReference type="Proteomes" id="UP000769157">
    <property type="component" value="Unassembled WGS sequence"/>
</dbReference>
<evidence type="ECO:0000313" key="1">
    <source>
        <dbReference type="EMBL" id="KAH3670656.1"/>
    </source>
</evidence>
<reference evidence="1" key="1">
    <citation type="journal article" date="2021" name="Open Biol.">
        <title>Shared evolutionary footprints suggest mitochondrial oxidative damage underlies multiple complex I losses in fungi.</title>
        <authorList>
            <person name="Schikora-Tamarit M.A."/>
            <person name="Marcet-Houben M."/>
            <person name="Nosek J."/>
            <person name="Gabaldon T."/>
        </authorList>
    </citation>
    <scope>NUCLEOTIDE SEQUENCE</scope>
    <source>
        <strain evidence="1">CBS6075</strain>
    </source>
</reference>
<keyword evidence="2" id="KW-1185">Reference proteome</keyword>
<reference evidence="1" key="2">
    <citation type="submission" date="2021-01" db="EMBL/GenBank/DDBJ databases">
        <authorList>
            <person name="Schikora-Tamarit M.A."/>
        </authorList>
    </citation>
    <scope>NUCLEOTIDE SEQUENCE</scope>
    <source>
        <strain evidence="1">CBS6075</strain>
    </source>
</reference>
<dbReference type="AlphaFoldDB" id="A0A9P8TA24"/>
<protein>
    <submittedName>
        <fullName evidence="1">Uncharacterized protein</fullName>
    </submittedName>
</protein>
<gene>
    <name evidence="1" type="ORF">OGAPHI_001171</name>
</gene>
<name>A0A9P8TA24_9ASCO</name>
<evidence type="ECO:0000313" key="2">
    <source>
        <dbReference type="Proteomes" id="UP000769157"/>
    </source>
</evidence>
<comment type="caution">
    <text evidence="1">The sequence shown here is derived from an EMBL/GenBank/DDBJ whole genome shotgun (WGS) entry which is preliminary data.</text>
</comment>
<accession>A0A9P8TA24</accession>
<sequence>MLFLSRSSNEPELVGLEALELGLRLPKDTFSAQFAEIISVDLVSGQISQDQTSVQSQLLVGEQIGFGNHRNHIAPFSKLSHTVNVQLTQSLACWSDEVDGRVDSRVGGLWRSLDLALVVEHLLKLRFNIIGQTPGGVSVVDKVAKPRRHDHVQVDSGTPLVDLGRMALDGHVGGGRPVRGDDIFVAQRVDKRALAGTCLAHNKDTELESSFEELFLADLLRGKLDG</sequence>